<sequence length="283" mass="30600">MARWSNAGLYQRSRESYGDTISKDSVTRKSFANMPTTSHRTINNTLWTPSTCGSQVVFTTRLELEPRSTNFRLTLFCCASQAQYQTADANERKVHPRGACSSVRPLQECILHGAGRVPSLDASTPTSSSSVPFTPATVNSPSTPAMLVLALPSSSSTPTPSSSTSYSATSNLTPSSSTHYDPFHANPLPSRTHEMSTHALLVMDNLGVVEAFFEGNREVLEGSGHTDDMVWKANSRVTLGCKVVLEVTPLYSLKASRKSPAVDVGTIVAPQLIDGSTYYLVFE</sequence>
<feature type="region of interest" description="Disordered" evidence="1">
    <location>
        <begin position="151"/>
        <end position="188"/>
    </location>
</feature>
<dbReference type="OrthoDB" id="27601at2759"/>
<accession>A0A0C9X5K5</accession>
<reference evidence="3" key="2">
    <citation type="submission" date="2015-01" db="EMBL/GenBank/DDBJ databases">
        <title>Evolutionary Origins and Diversification of the Mycorrhizal Mutualists.</title>
        <authorList>
            <consortium name="DOE Joint Genome Institute"/>
            <consortium name="Mycorrhizal Genomics Consortium"/>
            <person name="Kohler A."/>
            <person name="Kuo A."/>
            <person name="Nagy L.G."/>
            <person name="Floudas D."/>
            <person name="Copeland A."/>
            <person name="Barry K.W."/>
            <person name="Cichocki N."/>
            <person name="Veneault-Fourrey C."/>
            <person name="LaButti K."/>
            <person name="Lindquist E.A."/>
            <person name="Lipzen A."/>
            <person name="Lundell T."/>
            <person name="Morin E."/>
            <person name="Murat C."/>
            <person name="Riley R."/>
            <person name="Ohm R."/>
            <person name="Sun H."/>
            <person name="Tunlid A."/>
            <person name="Henrissat B."/>
            <person name="Grigoriev I.V."/>
            <person name="Hibbett D.S."/>
            <person name="Martin F."/>
        </authorList>
    </citation>
    <scope>NUCLEOTIDE SEQUENCE [LARGE SCALE GENOMIC DNA]</scope>
    <source>
        <strain evidence="3">LaAM-08-1</strain>
    </source>
</reference>
<dbReference type="Proteomes" id="UP000054477">
    <property type="component" value="Unassembled WGS sequence"/>
</dbReference>
<evidence type="ECO:0000313" key="3">
    <source>
        <dbReference type="Proteomes" id="UP000054477"/>
    </source>
</evidence>
<feature type="compositionally biased region" description="Low complexity" evidence="1">
    <location>
        <begin position="152"/>
        <end position="170"/>
    </location>
</feature>
<evidence type="ECO:0000313" key="2">
    <source>
        <dbReference type="EMBL" id="KIK00326.1"/>
    </source>
</evidence>
<keyword evidence="3" id="KW-1185">Reference proteome</keyword>
<evidence type="ECO:0000256" key="1">
    <source>
        <dbReference type="SAM" id="MobiDB-lite"/>
    </source>
</evidence>
<dbReference type="AlphaFoldDB" id="A0A0C9X5K5"/>
<dbReference type="EMBL" id="KN838628">
    <property type="protein sequence ID" value="KIK00326.1"/>
    <property type="molecule type" value="Genomic_DNA"/>
</dbReference>
<reference evidence="2 3" key="1">
    <citation type="submission" date="2014-04" db="EMBL/GenBank/DDBJ databases">
        <authorList>
            <consortium name="DOE Joint Genome Institute"/>
            <person name="Kuo A."/>
            <person name="Kohler A."/>
            <person name="Nagy L.G."/>
            <person name="Floudas D."/>
            <person name="Copeland A."/>
            <person name="Barry K.W."/>
            <person name="Cichocki N."/>
            <person name="Veneault-Fourrey C."/>
            <person name="LaButti K."/>
            <person name="Lindquist E.A."/>
            <person name="Lipzen A."/>
            <person name="Lundell T."/>
            <person name="Morin E."/>
            <person name="Murat C."/>
            <person name="Sun H."/>
            <person name="Tunlid A."/>
            <person name="Henrissat B."/>
            <person name="Grigoriev I.V."/>
            <person name="Hibbett D.S."/>
            <person name="Martin F."/>
            <person name="Nordberg H.P."/>
            <person name="Cantor M.N."/>
            <person name="Hua S.X."/>
        </authorList>
    </citation>
    <scope>NUCLEOTIDE SEQUENCE [LARGE SCALE GENOMIC DNA]</scope>
    <source>
        <strain evidence="2 3">LaAM-08-1</strain>
    </source>
</reference>
<gene>
    <name evidence="2" type="ORF">K443DRAFT_7746</name>
</gene>
<organism evidence="2 3">
    <name type="scientific">Laccaria amethystina LaAM-08-1</name>
    <dbReference type="NCBI Taxonomy" id="1095629"/>
    <lineage>
        <taxon>Eukaryota</taxon>
        <taxon>Fungi</taxon>
        <taxon>Dikarya</taxon>
        <taxon>Basidiomycota</taxon>
        <taxon>Agaricomycotina</taxon>
        <taxon>Agaricomycetes</taxon>
        <taxon>Agaricomycetidae</taxon>
        <taxon>Agaricales</taxon>
        <taxon>Agaricineae</taxon>
        <taxon>Hydnangiaceae</taxon>
        <taxon>Laccaria</taxon>
    </lineage>
</organism>
<name>A0A0C9X5K5_9AGAR</name>
<dbReference type="HOGENOM" id="CLU_983757_0_0_1"/>
<protein>
    <submittedName>
        <fullName evidence="2">Uncharacterized protein</fullName>
    </submittedName>
</protein>
<proteinExistence type="predicted"/>